<feature type="binding site" evidence="1">
    <location>
        <position position="41"/>
    </location>
    <ligand>
        <name>S-adenosyl-L-methionine</name>
        <dbReference type="ChEBI" id="CHEBI:59789"/>
    </ligand>
</feature>
<dbReference type="Pfam" id="PF04378">
    <property type="entry name" value="RsmJ"/>
    <property type="match status" value="1"/>
</dbReference>
<name>A0ABV7UBD7_9HYPH</name>
<evidence type="ECO:0000313" key="3">
    <source>
        <dbReference type="Proteomes" id="UP001595704"/>
    </source>
</evidence>
<keyword evidence="3" id="KW-1185">Reference proteome</keyword>
<keyword evidence="1" id="KW-0694">RNA-binding</keyword>
<feature type="binding site" evidence="1">
    <location>
        <position position="18"/>
    </location>
    <ligand>
        <name>S-adenosyl-L-methionine</name>
        <dbReference type="ChEBI" id="CHEBI:59789"/>
    </ligand>
</feature>
<comment type="similarity">
    <text evidence="1">Belongs to the RlmJ family.</text>
</comment>
<feature type="binding site" evidence="1">
    <location>
        <position position="101"/>
    </location>
    <ligand>
        <name>S-adenosyl-L-methionine</name>
        <dbReference type="ChEBI" id="CHEBI:59789"/>
    </ligand>
</feature>
<reference evidence="3" key="1">
    <citation type="journal article" date="2019" name="Int. J. Syst. Evol. Microbiol.">
        <title>The Global Catalogue of Microorganisms (GCM) 10K type strain sequencing project: providing services to taxonomists for standard genome sequencing and annotation.</title>
        <authorList>
            <consortium name="The Broad Institute Genomics Platform"/>
            <consortium name="The Broad Institute Genome Sequencing Center for Infectious Disease"/>
            <person name="Wu L."/>
            <person name="Ma J."/>
        </authorList>
    </citation>
    <scope>NUCLEOTIDE SEQUENCE [LARGE SCALE GENOMIC DNA]</scope>
    <source>
        <strain evidence="3">KCTC 42282</strain>
    </source>
</reference>
<dbReference type="SUPFAM" id="SSF53335">
    <property type="entry name" value="S-adenosyl-L-methionine-dependent methyltransferases"/>
    <property type="match status" value="1"/>
</dbReference>
<dbReference type="PANTHER" id="PTHR37426:SF1">
    <property type="entry name" value="RIBOSOMAL RNA LARGE SUBUNIT METHYLTRANSFERASE J"/>
    <property type="match status" value="1"/>
</dbReference>
<dbReference type="RefSeq" id="WP_191319784.1">
    <property type="nucleotide sequence ID" value="NZ_BNCG01000010.1"/>
</dbReference>
<feature type="binding site" evidence="1">
    <location>
        <position position="119"/>
    </location>
    <ligand>
        <name>S-adenosyl-L-methionine</name>
        <dbReference type="ChEBI" id="CHEBI:59789"/>
    </ligand>
</feature>
<dbReference type="InterPro" id="IPR029063">
    <property type="entry name" value="SAM-dependent_MTases_sf"/>
</dbReference>
<dbReference type="Proteomes" id="UP001595704">
    <property type="component" value="Unassembled WGS sequence"/>
</dbReference>
<dbReference type="PANTHER" id="PTHR37426">
    <property type="entry name" value="RIBOSOMAL RNA LARGE SUBUNIT METHYLTRANSFERASE J"/>
    <property type="match status" value="1"/>
</dbReference>
<keyword evidence="1" id="KW-0949">S-adenosyl-L-methionine</keyword>
<dbReference type="EMBL" id="JBHRYC010000006">
    <property type="protein sequence ID" value="MFC3635967.1"/>
    <property type="molecule type" value="Genomic_DNA"/>
</dbReference>
<comment type="subunit">
    <text evidence="1">Monomer.</text>
</comment>
<organism evidence="2 3">
    <name type="scientific">Camelimonas fluminis</name>
    <dbReference type="NCBI Taxonomy" id="1576911"/>
    <lineage>
        <taxon>Bacteria</taxon>
        <taxon>Pseudomonadati</taxon>
        <taxon>Pseudomonadota</taxon>
        <taxon>Alphaproteobacteria</taxon>
        <taxon>Hyphomicrobiales</taxon>
        <taxon>Chelatococcaceae</taxon>
        <taxon>Camelimonas</taxon>
    </lineage>
</organism>
<comment type="caution">
    <text evidence="2">The sequence shown here is derived from an EMBL/GenBank/DDBJ whole genome shotgun (WGS) entry which is preliminary data.</text>
</comment>
<feature type="binding site" evidence="1">
    <location>
        <begin position="144"/>
        <end position="145"/>
    </location>
    <ligand>
        <name>S-adenosyl-L-methionine</name>
        <dbReference type="ChEBI" id="CHEBI:59789"/>
    </ligand>
</feature>
<comment type="function">
    <text evidence="1">Specifically methylates the adenine in position 2030 of 23S rRNA.</text>
</comment>
<dbReference type="Gene3D" id="3.40.50.150">
    <property type="entry name" value="Vaccinia Virus protein VP39"/>
    <property type="match status" value="1"/>
</dbReference>
<proteinExistence type="inferred from homology"/>
<protein>
    <recommendedName>
        <fullName evidence="1">Ribosomal RNA large subunit methyltransferase J</fullName>
        <ecNumber evidence="1">2.1.1.266</ecNumber>
    </recommendedName>
    <alternativeName>
        <fullName evidence="1">23S rRNA (adenine(2030)-N6)-methyltransferase</fullName>
    </alternativeName>
    <alternativeName>
        <fullName evidence="1">23S rRNA m6A2030 methyltransferase</fullName>
    </alternativeName>
</protein>
<dbReference type="EC" id="2.1.1.266" evidence="1"/>
<feature type="active site" description="Proton acceptor" evidence="1">
    <location>
        <position position="165"/>
    </location>
</feature>
<dbReference type="GO" id="GO:0036307">
    <property type="term" value="F:23S rRNA (adenine(2030)-N(6))-methyltransferase activity"/>
    <property type="evidence" value="ECO:0007669"/>
    <property type="project" value="UniProtKB-EC"/>
</dbReference>
<dbReference type="HAMAP" id="MF_00934">
    <property type="entry name" value="23SrRNA_methyltr_J"/>
    <property type="match status" value="1"/>
</dbReference>
<accession>A0ABV7UBD7</accession>
<evidence type="ECO:0000256" key="1">
    <source>
        <dbReference type="HAMAP-Rule" id="MF_00934"/>
    </source>
</evidence>
<evidence type="ECO:0000313" key="2">
    <source>
        <dbReference type="EMBL" id="MFC3635967.1"/>
    </source>
</evidence>
<keyword evidence="1 2" id="KW-0808">Transferase</keyword>
<feature type="site" description="Interaction with substrate rRNA" evidence="1">
    <location>
        <position position="3"/>
    </location>
</feature>
<gene>
    <name evidence="1" type="primary">rlmJ</name>
    <name evidence="2" type="ORF">ACFONL_00955</name>
</gene>
<sequence length="283" mass="31076">MNYRHAFHAGNFADVMKHTLLTRILTHLAHKDAPFFVLDTHGGIGLYDLAADEATRTGEWLRGVGLMAAPFSDEVEALLAPWRAALAQTRRRHGPDALPGSPLIVGEMLRPGDRALAIELHPADHELLKEALQPVPGVRALHLDGWTALNANIPPKERRGLVLVDPPYEKPGELLFAVDQLTRALRKWSTGIMALWYPVKDRATVDEAAARLRASGLRKLLRLELYIDRHGPPDRLNGSGLIIANPPWLLHEEARILLPALAGRLAPDGRGGASCTWIAGETD</sequence>
<dbReference type="InterPro" id="IPR007473">
    <property type="entry name" value="RlmJ"/>
</dbReference>
<feature type="binding site" evidence="1">
    <location>
        <position position="165"/>
    </location>
    <ligand>
        <name>S-adenosyl-L-methionine</name>
        <dbReference type="ChEBI" id="CHEBI:59789"/>
    </ligand>
</feature>
<keyword evidence="1" id="KW-0698">rRNA processing</keyword>
<comment type="catalytic activity">
    <reaction evidence="1">
        <text>adenosine(2030) in 23S rRNA + S-adenosyl-L-methionine = N(6)-methyladenosine(2030) in 23S rRNA + S-adenosyl-L-homocysteine + H(+)</text>
        <dbReference type="Rhea" id="RHEA:43736"/>
        <dbReference type="Rhea" id="RHEA-COMP:10668"/>
        <dbReference type="Rhea" id="RHEA-COMP:10669"/>
        <dbReference type="ChEBI" id="CHEBI:15378"/>
        <dbReference type="ChEBI" id="CHEBI:57856"/>
        <dbReference type="ChEBI" id="CHEBI:59789"/>
        <dbReference type="ChEBI" id="CHEBI:74411"/>
        <dbReference type="ChEBI" id="CHEBI:74449"/>
        <dbReference type="EC" id="2.1.1.266"/>
    </reaction>
</comment>
<keyword evidence="1 2" id="KW-0489">Methyltransferase</keyword>